<keyword evidence="8" id="KW-0915">Sodium</keyword>
<evidence type="ECO:0000256" key="8">
    <source>
        <dbReference type="ARBA" id="ARBA00023053"/>
    </source>
</evidence>
<dbReference type="GO" id="GO:0005886">
    <property type="term" value="C:plasma membrane"/>
    <property type="evidence" value="ECO:0007669"/>
    <property type="project" value="UniProtKB-SubCell"/>
</dbReference>
<evidence type="ECO:0000256" key="11">
    <source>
        <dbReference type="ARBA" id="ARBA00023201"/>
    </source>
</evidence>
<name>A0A835Z2T9_9STRA</name>
<evidence type="ECO:0000256" key="6">
    <source>
        <dbReference type="ARBA" id="ARBA00022847"/>
    </source>
</evidence>
<gene>
    <name evidence="14" type="ORF">JKP88DRAFT_179758</name>
</gene>
<comment type="similarity">
    <text evidence="2 12">Belongs to the sodium:solute symporter (SSF) (TC 2.A.21) family.</text>
</comment>
<dbReference type="Gene3D" id="1.20.1730.10">
    <property type="entry name" value="Sodium/glucose cotransporter"/>
    <property type="match status" value="1"/>
</dbReference>
<evidence type="ECO:0000256" key="5">
    <source>
        <dbReference type="ARBA" id="ARBA00022692"/>
    </source>
</evidence>
<organism evidence="14 15">
    <name type="scientific">Tribonema minus</name>
    <dbReference type="NCBI Taxonomy" id="303371"/>
    <lineage>
        <taxon>Eukaryota</taxon>
        <taxon>Sar</taxon>
        <taxon>Stramenopiles</taxon>
        <taxon>Ochrophyta</taxon>
        <taxon>PX clade</taxon>
        <taxon>Xanthophyceae</taxon>
        <taxon>Tribonematales</taxon>
        <taxon>Tribonemataceae</taxon>
        <taxon>Tribonema</taxon>
    </lineage>
</organism>
<evidence type="ECO:0000256" key="10">
    <source>
        <dbReference type="ARBA" id="ARBA00023136"/>
    </source>
</evidence>
<feature type="transmembrane region" description="Helical" evidence="13">
    <location>
        <begin position="72"/>
        <end position="90"/>
    </location>
</feature>
<dbReference type="InterPro" id="IPR001734">
    <property type="entry name" value="Na/solute_symporter"/>
</dbReference>
<dbReference type="InterPro" id="IPR050277">
    <property type="entry name" value="Sodium:Solute_Symporter"/>
</dbReference>
<evidence type="ECO:0000313" key="15">
    <source>
        <dbReference type="Proteomes" id="UP000664859"/>
    </source>
</evidence>
<evidence type="ECO:0000256" key="9">
    <source>
        <dbReference type="ARBA" id="ARBA00023065"/>
    </source>
</evidence>
<dbReference type="PANTHER" id="PTHR48086">
    <property type="entry name" value="SODIUM/PROLINE SYMPORTER-RELATED"/>
    <property type="match status" value="1"/>
</dbReference>
<dbReference type="PANTHER" id="PTHR48086:SF3">
    <property type="entry name" value="SODIUM_PROLINE SYMPORTER"/>
    <property type="match status" value="1"/>
</dbReference>
<keyword evidence="5 13" id="KW-0812">Transmembrane</keyword>
<protein>
    <submittedName>
        <fullName evidence="14">Solute:Sodium symporter family</fullName>
    </submittedName>
</protein>
<dbReference type="Proteomes" id="UP000664859">
    <property type="component" value="Unassembled WGS sequence"/>
</dbReference>
<evidence type="ECO:0000256" key="2">
    <source>
        <dbReference type="ARBA" id="ARBA00006434"/>
    </source>
</evidence>
<keyword evidence="15" id="KW-1185">Reference proteome</keyword>
<evidence type="ECO:0000256" key="3">
    <source>
        <dbReference type="ARBA" id="ARBA00022448"/>
    </source>
</evidence>
<evidence type="ECO:0000256" key="1">
    <source>
        <dbReference type="ARBA" id="ARBA00004651"/>
    </source>
</evidence>
<dbReference type="GO" id="GO:0006814">
    <property type="term" value="P:sodium ion transport"/>
    <property type="evidence" value="ECO:0007669"/>
    <property type="project" value="UniProtKB-KW"/>
</dbReference>
<dbReference type="EMBL" id="JAFCMP010000115">
    <property type="protein sequence ID" value="KAG5185985.1"/>
    <property type="molecule type" value="Genomic_DNA"/>
</dbReference>
<evidence type="ECO:0000256" key="12">
    <source>
        <dbReference type="RuleBase" id="RU362091"/>
    </source>
</evidence>
<dbReference type="GO" id="GO:0015293">
    <property type="term" value="F:symporter activity"/>
    <property type="evidence" value="ECO:0007669"/>
    <property type="project" value="UniProtKB-KW"/>
</dbReference>
<comment type="caution">
    <text evidence="14">The sequence shown here is derived from an EMBL/GenBank/DDBJ whole genome shotgun (WGS) entry which is preliminary data.</text>
</comment>
<keyword evidence="9" id="KW-0406">Ion transport</keyword>
<accession>A0A835Z2T9</accession>
<evidence type="ECO:0000256" key="7">
    <source>
        <dbReference type="ARBA" id="ARBA00022989"/>
    </source>
</evidence>
<dbReference type="OrthoDB" id="546820at2759"/>
<proteinExistence type="inferred from homology"/>
<dbReference type="Pfam" id="PF00474">
    <property type="entry name" value="SSF"/>
    <property type="match status" value="1"/>
</dbReference>
<feature type="transmembrane region" description="Helical" evidence="13">
    <location>
        <begin position="42"/>
        <end position="60"/>
    </location>
</feature>
<sequence length="227" mass="23586">MITEGLCPALPAGEDGPLCCQHAVCNIPCPADWQPRASLDTFYGSAVVSSILLFCMTGIVVKANVRGMLEQYFVAGRGLGLLVTTLGLAAQCIDSNALLGTVDAAYKYNFWDGAVIPIGLTASLVLNGLLLAKHINAAHVLTLPDFYARTYGPLFEVLVSLVLCTTFICVLAGNLVGLGRVLQFCYGGLSQAGGVAASALLTASYTMGGGLKSVVYTGVLSDDDKLG</sequence>
<keyword evidence="4" id="KW-1003">Cell membrane</keyword>
<comment type="subcellular location">
    <subcellularLocation>
        <location evidence="1">Cell membrane</location>
        <topology evidence="1">Multi-pass membrane protein</topology>
    </subcellularLocation>
</comment>
<keyword evidence="6" id="KW-0769">Symport</keyword>
<evidence type="ECO:0000256" key="13">
    <source>
        <dbReference type="SAM" id="Phobius"/>
    </source>
</evidence>
<dbReference type="PROSITE" id="PS50283">
    <property type="entry name" value="NA_SOLUT_SYMP_3"/>
    <property type="match status" value="1"/>
</dbReference>
<evidence type="ECO:0000256" key="4">
    <source>
        <dbReference type="ARBA" id="ARBA00022475"/>
    </source>
</evidence>
<dbReference type="AlphaFoldDB" id="A0A835Z2T9"/>
<keyword evidence="11" id="KW-0739">Sodium transport</keyword>
<feature type="transmembrane region" description="Helical" evidence="13">
    <location>
        <begin position="110"/>
        <end position="132"/>
    </location>
</feature>
<keyword evidence="7 13" id="KW-1133">Transmembrane helix</keyword>
<reference evidence="14" key="1">
    <citation type="submission" date="2021-02" db="EMBL/GenBank/DDBJ databases">
        <title>First Annotated Genome of the Yellow-green Alga Tribonema minus.</title>
        <authorList>
            <person name="Mahan K.M."/>
        </authorList>
    </citation>
    <scope>NUCLEOTIDE SEQUENCE</scope>
    <source>
        <strain evidence="14">UTEX B ZZ1240</strain>
    </source>
</reference>
<feature type="transmembrane region" description="Helical" evidence="13">
    <location>
        <begin position="153"/>
        <end position="175"/>
    </location>
</feature>
<keyword evidence="3" id="KW-0813">Transport</keyword>
<keyword evidence="10 13" id="KW-0472">Membrane</keyword>
<evidence type="ECO:0000313" key="14">
    <source>
        <dbReference type="EMBL" id="KAG5185985.1"/>
    </source>
</evidence>
<dbReference type="InterPro" id="IPR038377">
    <property type="entry name" value="Na/Glc_symporter_sf"/>
</dbReference>